<dbReference type="SUPFAM" id="SSF50800">
    <property type="entry name" value="PK beta-barrel domain-like"/>
    <property type="match status" value="1"/>
</dbReference>
<dbReference type="OMA" id="PHFPEMA"/>
<dbReference type="PROSITE" id="PS51340">
    <property type="entry name" value="MOSC"/>
    <property type="match status" value="1"/>
</dbReference>
<gene>
    <name evidence="2" type="primary">ycbX</name>
    <name evidence="2" type="ORF">BM221_003394</name>
</gene>
<proteinExistence type="predicted"/>
<dbReference type="GO" id="GO:0003824">
    <property type="term" value="F:catalytic activity"/>
    <property type="evidence" value="ECO:0007669"/>
    <property type="project" value="InterPro"/>
</dbReference>
<name>A0A2N6NUI8_BEABA</name>
<accession>A0A2N6NUI8</accession>
<feature type="domain" description="MOSC" evidence="1">
    <location>
        <begin position="163"/>
        <end position="331"/>
    </location>
</feature>
<dbReference type="GO" id="GO:0030170">
    <property type="term" value="F:pyridoxal phosphate binding"/>
    <property type="evidence" value="ECO:0007669"/>
    <property type="project" value="InterPro"/>
</dbReference>
<dbReference type="InterPro" id="IPR005302">
    <property type="entry name" value="MoCF_Sase_C"/>
</dbReference>
<comment type="caution">
    <text evidence="2">The sequence shown here is derived from an EMBL/GenBank/DDBJ whole genome shotgun (WGS) entry which is preliminary data.</text>
</comment>
<dbReference type="InterPro" id="IPR011037">
    <property type="entry name" value="Pyrv_Knase-like_insert_dom_sf"/>
</dbReference>
<dbReference type="Proteomes" id="UP000235728">
    <property type="component" value="Unassembled WGS sequence"/>
</dbReference>
<evidence type="ECO:0000313" key="3">
    <source>
        <dbReference type="Proteomes" id="UP000235728"/>
    </source>
</evidence>
<reference evidence="2 3" key="1">
    <citation type="journal article" date="2016" name="Appl. Microbiol. Biotechnol.">
        <title>Characterization of T-DNA insertion mutants with decreased virulence in the entomopathogenic fungus Beauveria bassiana JEF-007.</title>
        <authorList>
            <person name="Kim S."/>
            <person name="Lee S.J."/>
            <person name="Nai Y.S."/>
            <person name="Yu J.S."/>
            <person name="Lee M.R."/>
            <person name="Yang Y.T."/>
            <person name="Kim J.S."/>
        </authorList>
    </citation>
    <scope>NUCLEOTIDE SEQUENCE [LARGE SCALE GENOMIC DNA]</scope>
    <source>
        <strain evidence="2 3">JEF-007</strain>
    </source>
</reference>
<dbReference type="Pfam" id="PF03473">
    <property type="entry name" value="MOSC"/>
    <property type="match status" value="1"/>
</dbReference>
<evidence type="ECO:0000259" key="1">
    <source>
        <dbReference type="PROSITE" id="PS51340"/>
    </source>
</evidence>
<dbReference type="SUPFAM" id="SSF141673">
    <property type="entry name" value="MOSC N-terminal domain-like"/>
    <property type="match status" value="1"/>
</dbReference>
<dbReference type="GO" id="GO:0030151">
    <property type="term" value="F:molybdenum ion binding"/>
    <property type="evidence" value="ECO:0007669"/>
    <property type="project" value="InterPro"/>
</dbReference>
<dbReference type="InterPro" id="IPR005303">
    <property type="entry name" value="MOCOS_middle"/>
</dbReference>
<sequence length="358" mass="40836">MWAMYNAQLYIYPVKGLCGIRLDTTEVGGQGLQYDRTFMVCRLGADGELIKVQMSEHAECALFQQDVVNHHIRVRYVRPKEPVTGYHELQDTALEFPVEPETDGLERADMNLHQSRVLAYRMGQKYDDWFTACFGFETTLLYIGQQRRPILGTFSPRNPPPEEPAPQKGWLSSLSGYVAGRREEEEEEKEDPDWLTFTDCAPLLIATEASLRSVRARVASGEVDMMKFRPNIVVDGEAEWDEDFWAALSINGAPALLLTKLCNRCTSLNVDYAKGRYGAPGEEQGTILKVLMRDRRVDAGSPYAPAFGRYGFLDDGVERLRVAVGDDVAVTRRTEERPRWDWPMRPKKDDPGRYYRYA</sequence>
<protein>
    <submittedName>
        <fullName evidence="2">Uncharacterized protein YcbX</fullName>
    </submittedName>
</protein>
<dbReference type="EMBL" id="MRVG01000003">
    <property type="protein sequence ID" value="PMB70934.1"/>
    <property type="molecule type" value="Genomic_DNA"/>
</dbReference>
<evidence type="ECO:0000313" key="2">
    <source>
        <dbReference type="EMBL" id="PMB70934.1"/>
    </source>
</evidence>
<organism evidence="2 3">
    <name type="scientific">Beauveria bassiana</name>
    <name type="common">White muscardine disease fungus</name>
    <name type="synonym">Tritirachium shiotae</name>
    <dbReference type="NCBI Taxonomy" id="176275"/>
    <lineage>
        <taxon>Eukaryota</taxon>
        <taxon>Fungi</taxon>
        <taxon>Dikarya</taxon>
        <taxon>Ascomycota</taxon>
        <taxon>Pezizomycotina</taxon>
        <taxon>Sordariomycetes</taxon>
        <taxon>Hypocreomycetidae</taxon>
        <taxon>Hypocreales</taxon>
        <taxon>Cordycipitaceae</taxon>
        <taxon>Beauveria</taxon>
    </lineage>
</organism>
<dbReference type="AlphaFoldDB" id="A0A2N6NUI8"/>
<dbReference type="Pfam" id="PF03476">
    <property type="entry name" value="MOSC_N"/>
    <property type="match status" value="1"/>
</dbReference>